<sequence>MKRFISFLKNLKGLIVLVLIALCTAGCFSRNSDRKTTGDEPFFQDEAGLAEHGKKTTLDRLYQLDPGDNEFKISDNYYTDPPRKIAILPFDNLVGGKYILNSVPIPRFSKKKTDGWNWTYANRLRRFFFGHFASREFVDIELMYIDGMLQELGVSTPNELYKMPAQELGRILGADALIYGKVTEYKNSYYALYKQIRIGLSIKCVSTKDGSLFFEGEQVRHDNDIRVATNPLDMVIASFQNSMSMRDVYAARASEEVVRELVLRIPIVNSFIEEEEKRIKERIKEQLSFLPTSDTPVSDKGNDGDTAFPHVHDDIEKRTQAQTFPSDTLKYGVQ</sequence>
<dbReference type="EMBL" id="BAOS01000028">
    <property type="protein sequence ID" value="GAX61812.1"/>
    <property type="molecule type" value="Genomic_DNA"/>
</dbReference>
<protein>
    <recommendedName>
        <fullName evidence="3">Lipoprotein</fullName>
    </recommendedName>
</protein>
<organism evidence="1 2">
    <name type="scientific">Candidatus Scalindua japonica</name>
    <dbReference type="NCBI Taxonomy" id="1284222"/>
    <lineage>
        <taxon>Bacteria</taxon>
        <taxon>Pseudomonadati</taxon>
        <taxon>Planctomycetota</taxon>
        <taxon>Candidatus Brocadiia</taxon>
        <taxon>Candidatus Brocadiales</taxon>
        <taxon>Candidatus Scalinduaceae</taxon>
        <taxon>Candidatus Scalindua</taxon>
    </lineage>
</organism>
<dbReference type="Proteomes" id="UP000218542">
    <property type="component" value="Unassembled WGS sequence"/>
</dbReference>
<proteinExistence type="predicted"/>
<keyword evidence="2" id="KW-1185">Reference proteome</keyword>
<comment type="caution">
    <text evidence="1">The sequence shown here is derived from an EMBL/GenBank/DDBJ whole genome shotgun (WGS) entry which is preliminary data.</text>
</comment>
<evidence type="ECO:0000313" key="2">
    <source>
        <dbReference type="Proteomes" id="UP000218542"/>
    </source>
</evidence>
<dbReference type="OrthoDB" id="176320at2"/>
<name>A0A286U113_9BACT</name>
<dbReference type="AlphaFoldDB" id="A0A286U113"/>
<accession>A0A286U113</accession>
<reference evidence="2" key="1">
    <citation type="journal article" date="2017" name="Environ. Microbiol. Rep.">
        <title>Genetic Diversity of Marine Anaerobic Ammonium-Oxidizing Bacteria as Revealed by Genomic and Proteomic Analyses of 'Candidatus Scalindua japonica'.</title>
        <authorList>
            <person name="Oshiki M."/>
            <person name="Mizuto K."/>
            <person name="Kimura Z."/>
            <person name="Kindaichi T."/>
            <person name="Satoh H."/>
            <person name="Okabe S."/>
        </authorList>
    </citation>
    <scope>NUCLEOTIDE SEQUENCE [LARGE SCALE GENOMIC DNA]</scope>
    <source>
        <strain evidence="2">husup-a2</strain>
    </source>
</reference>
<dbReference type="Gene3D" id="3.40.50.10610">
    <property type="entry name" value="ABC-type transport auxiliary lipoprotein component"/>
    <property type="match status" value="1"/>
</dbReference>
<gene>
    <name evidence="1" type="ORF">SCALIN_C28_0014</name>
</gene>
<dbReference type="Pfam" id="PF05643">
    <property type="entry name" value="GNA1162-like"/>
    <property type="match status" value="1"/>
</dbReference>
<dbReference type="RefSeq" id="WP_096895183.1">
    <property type="nucleotide sequence ID" value="NZ_BAOS01000028.1"/>
</dbReference>
<evidence type="ECO:0000313" key="1">
    <source>
        <dbReference type="EMBL" id="GAX61812.1"/>
    </source>
</evidence>
<dbReference type="InterPro" id="IPR008517">
    <property type="entry name" value="GNA1162-like"/>
</dbReference>
<evidence type="ECO:0008006" key="3">
    <source>
        <dbReference type="Google" id="ProtNLM"/>
    </source>
</evidence>